<reference evidence="4" key="2">
    <citation type="journal article" date="2008" name="Nucleic Acids Res.">
        <title>The rice annotation project database (RAP-DB): 2008 update.</title>
        <authorList>
            <consortium name="The rice annotation project (RAP)"/>
        </authorList>
    </citation>
    <scope>GENOME REANNOTATION</scope>
    <source>
        <strain evidence="4">cv. Nipponbare</strain>
    </source>
</reference>
<evidence type="ECO:0000256" key="1">
    <source>
        <dbReference type="SAM" id="MobiDB-lite"/>
    </source>
</evidence>
<keyword evidence="2" id="KW-0472">Membrane</keyword>
<evidence type="ECO:0000313" key="3">
    <source>
        <dbReference type="EMBL" id="BAD45337.1"/>
    </source>
</evidence>
<dbReference type="EMBL" id="AP003577">
    <property type="protein sequence ID" value="BAD45337.1"/>
    <property type="molecule type" value="Genomic_DNA"/>
</dbReference>
<keyword evidence="2" id="KW-0812">Transmembrane</keyword>
<dbReference type="Proteomes" id="UP000000763">
    <property type="component" value="Chromosome 6"/>
</dbReference>
<dbReference type="AlphaFoldDB" id="Q656D0"/>
<organism evidence="3 4">
    <name type="scientific">Oryza sativa subsp. japonica</name>
    <name type="common">Rice</name>
    <dbReference type="NCBI Taxonomy" id="39947"/>
    <lineage>
        <taxon>Eukaryota</taxon>
        <taxon>Viridiplantae</taxon>
        <taxon>Streptophyta</taxon>
        <taxon>Embryophyta</taxon>
        <taxon>Tracheophyta</taxon>
        <taxon>Spermatophyta</taxon>
        <taxon>Magnoliopsida</taxon>
        <taxon>Liliopsida</taxon>
        <taxon>Poales</taxon>
        <taxon>Poaceae</taxon>
        <taxon>BOP clade</taxon>
        <taxon>Oryzoideae</taxon>
        <taxon>Oryzeae</taxon>
        <taxon>Oryzinae</taxon>
        <taxon>Oryza</taxon>
        <taxon>Oryza sativa</taxon>
    </lineage>
</organism>
<feature type="region of interest" description="Disordered" evidence="1">
    <location>
        <begin position="21"/>
        <end position="49"/>
    </location>
</feature>
<reference evidence="4" key="1">
    <citation type="journal article" date="2005" name="Nature">
        <title>The map-based sequence of the rice genome.</title>
        <authorList>
            <consortium name="International rice genome sequencing project (IRGSP)"/>
            <person name="Matsumoto T."/>
            <person name="Wu J."/>
            <person name="Kanamori H."/>
            <person name="Katayose Y."/>
            <person name="Fujisawa M."/>
            <person name="Namiki N."/>
            <person name="Mizuno H."/>
            <person name="Yamamoto K."/>
            <person name="Antonio B.A."/>
            <person name="Baba T."/>
            <person name="Sakata K."/>
            <person name="Nagamura Y."/>
            <person name="Aoki H."/>
            <person name="Arikawa K."/>
            <person name="Arita K."/>
            <person name="Bito T."/>
            <person name="Chiden Y."/>
            <person name="Fujitsuka N."/>
            <person name="Fukunaka R."/>
            <person name="Hamada M."/>
            <person name="Harada C."/>
            <person name="Hayashi A."/>
            <person name="Hijishita S."/>
            <person name="Honda M."/>
            <person name="Hosokawa S."/>
            <person name="Ichikawa Y."/>
            <person name="Idonuma A."/>
            <person name="Iijima M."/>
            <person name="Ikeda M."/>
            <person name="Ikeno M."/>
            <person name="Ito K."/>
            <person name="Ito S."/>
            <person name="Ito T."/>
            <person name="Ito Y."/>
            <person name="Ito Y."/>
            <person name="Iwabuchi A."/>
            <person name="Kamiya K."/>
            <person name="Karasawa W."/>
            <person name="Kurita K."/>
            <person name="Katagiri S."/>
            <person name="Kikuta A."/>
            <person name="Kobayashi H."/>
            <person name="Kobayashi N."/>
            <person name="Machita K."/>
            <person name="Maehara T."/>
            <person name="Masukawa M."/>
            <person name="Mizubayashi T."/>
            <person name="Mukai Y."/>
            <person name="Nagasaki H."/>
            <person name="Nagata Y."/>
            <person name="Naito S."/>
            <person name="Nakashima M."/>
            <person name="Nakama Y."/>
            <person name="Nakamichi Y."/>
            <person name="Nakamura M."/>
            <person name="Meguro A."/>
            <person name="Negishi M."/>
            <person name="Ohta I."/>
            <person name="Ohta T."/>
            <person name="Okamoto M."/>
            <person name="Ono N."/>
            <person name="Saji S."/>
            <person name="Sakaguchi M."/>
            <person name="Sakai K."/>
            <person name="Shibata M."/>
            <person name="Shimokawa T."/>
            <person name="Song J."/>
            <person name="Takazaki Y."/>
            <person name="Terasawa K."/>
            <person name="Tsugane M."/>
            <person name="Tsuji K."/>
            <person name="Ueda S."/>
            <person name="Waki K."/>
            <person name="Yamagata H."/>
            <person name="Yamamoto M."/>
            <person name="Yamamoto S."/>
            <person name="Yamane H."/>
            <person name="Yoshiki S."/>
            <person name="Yoshihara R."/>
            <person name="Yukawa K."/>
            <person name="Zhong H."/>
            <person name="Yano M."/>
            <person name="Yuan Q."/>
            <person name="Ouyang S."/>
            <person name="Liu J."/>
            <person name="Jones K.M."/>
            <person name="Gansberger K."/>
            <person name="Moffat K."/>
            <person name="Hill J."/>
            <person name="Bera J."/>
            <person name="Fadrosh D."/>
            <person name="Jin S."/>
            <person name="Johri S."/>
            <person name="Kim M."/>
            <person name="Overton L."/>
            <person name="Reardon M."/>
            <person name="Tsitrin T."/>
            <person name="Vuong H."/>
            <person name="Weaver B."/>
            <person name="Ciecko A."/>
            <person name="Tallon L."/>
            <person name="Jackson J."/>
            <person name="Pai G."/>
            <person name="Aken S.V."/>
            <person name="Utterback T."/>
            <person name="Reidmuller S."/>
            <person name="Feldblyum T."/>
            <person name="Hsiao J."/>
            <person name="Zismann V."/>
            <person name="Iobst S."/>
            <person name="de Vazeille A.R."/>
            <person name="Buell C.R."/>
            <person name="Ying K."/>
            <person name="Li Y."/>
            <person name="Lu T."/>
            <person name="Huang Y."/>
            <person name="Zhao Q."/>
            <person name="Feng Q."/>
            <person name="Zhang L."/>
            <person name="Zhu J."/>
            <person name="Weng Q."/>
            <person name="Mu J."/>
            <person name="Lu Y."/>
            <person name="Fan D."/>
            <person name="Liu Y."/>
            <person name="Guan J."/>
            <person name="Zhang Y."/>
            <person name="Yu S."/>
            <person name="Liu X."/>
            <person name="Zhang Y."/>
            <person name="Hong G."/>
            <person name="Han B."/>
            <person name="Choisne N."/>
            <person name="Demange N."/>
            <person name="Orjeda G."/>
            <person name="Samain S."/>
            <person name="Cattolico L."/>
            <person name="Pelletier E."/>
            <person name="Couloux A."/>
            <person name="Segurens B."/>
            <person name="Wincker P."/>
            <person name="D'Hont A."/>
            <person name="Scarpelli C."/>
            <person name="Weissenbach J."/>
            <person name="Salanoubat M."/>
            <person name="Quetier F."/>
            <person name="Yu Y."/>
            <person name="Kim H.R."/>
            <person name="Rambo T."/>
            <person name="Currie J."/>
            <person name="Collura K."/>
            <person name="Luo M."/>
            <person name="Yang T."/>
            <person name="Ammiraju J.S.S."/>
            <person name="Engler F."/>
            <person name="Soderlund C."/>
            <person name="Wing R.A."/>
            <person name="Palmer L.E."/>
            <person name="de la Bastide M."/>
            <person name="Spiegel L."/>
            <person name="Nascimento L."/>
            <person name="Zutavern T."/>
            <person name="O'Shaughnessy A."/>
            <person name="Dike S."/>
            <person name="Dedhia N."/>
            <person name="Preston R."/>
            <person name="Balija V."/>
            <person name="McCombie W.R."/>
            <person name="Chow T."/>
            <person name="Chen H."/>
            <person name="Chung M."/>
            <person name="Chen C."/>
            <person name="Shaw J."/>
            <person name="Wu H."/>
            <person name="Hsiao K."/>
            <person name="Chao Y."/>
            <person name="Chu M."/>
            <person name="Cheng C."/>
            <person name="Hour A."/>
            <person name="Lee P."/>
            <person name="Lin S."/>
            <person name="Lin Y."/>
            <person name="Liou J."/>
            <person name="Liu S."/>
            <person name="Hsing Y."/>
            <person name="Raghuvanshi S."/>
            <person name="Mohanty A."/>
            <person name="Bharti A.K."/>
            <person name="Gaur A."/>
            <person name="Gupta V."/>
            <person name="Kumar D."/>
            <person name="Ravi V."/>
            <person name="Vij S."/>
            <person name="Kapur A."/>
            <person name="Khurana P."/>
            <person name="Khurana P."/>
            <person name="Khurana J.P."/>
            <person name="Tyagi A.K."/>
            <person name="Gaikwad K."/>
            <person name="Singh A."/>
            <person name="Dalal V."/>
            <person name="Srivastava S."/>
            <person name="Dixit A."/>
            <person name="Pal A.K."/>
            <person name="Ghazi I.A."/>
            <person name="Yadav M."/>
            <person name="Pandit A."/>
            <person name="Bhargava A."/>
            <person name="Sureshbabu K."/>
            <person name="Batra K."/>
            <person name="Sharma T.R."/>
            <person name="Mohapatra T."/>
            <person name="Singh N.K."/>
            <person name="Messing J."/>
            <person name="Nelson A.B."/>
            <person name="Fuks G."/>
            <person name="Kavchok S."/>
            <person name="Keizer G."/>
            <person name="Linton E."/>
            <person name="Llaca V."/>
            <person name="Song R."/>
            <person name="Tanyolac B."/>
            <person name="Young S."/>
            <person name="Ho-Il K."/>
            <person name="Hahn J.H."/>
            <person name="Sangsakoo G."/>
            <person name="Vanavichit A."/>
            <person name="de Mattos Luiz.A.T."/>
            <person name="Zimmer P.D."/>
            <person name="Malone G."/>
            <person name="Dellagostin O."/>
            <person name="de Oliveira A.C."/>
            <person name="Bevan M."/>
            <person name="Bancroft I."/>
            <person name="Minx P."/>
            <person name="Cordum H."/>
            <person name="Wilson R."/>
            <person name="Cheng Z."/>
            <person name="Jin W."/>
            <person name="Jiang J."/>
            <person name="Leong S.A."/>
            <person name="Iwama H."/>
            <person name="Gojobori T."/>
            <person name="Itoh T."/>
            <person name="Niimura Y."/>
            <person name="Fujii Y."/>
            <person name="Habara T."/>
            <person name="Sakai H."/>
            <person name="Sato Y."/>
            <person name="Wilson G."/>
            <person name="Kumar K."/>
            <person name="McCouch S."/>
            <person name="Juretic N."/>
            <person name="Hoen D."/>
            <person name="Wright S."/>
            <person name="Bruskiewich R."/>
            <person name="Bureau T."/>
            <person name="Miyao A."/>
            <person name="Hirochika H."/>
            <person name="Nishikawa T."/>
            <person name="Kadowaki K."/>
            <person name="Sugiura M."/>
            <person name="Burr B."/>
            <person name="Sasaki T."/>
        </authorList>
    </citation>
    <scope>NUCLEOTIDE SEQUENCE [LARGE SCALE GENOMIC DNA]</scope>
    <source>
        <strain evidence="4">cv. Nipponbare</strain>
    </source>
</reference>
<gene>
    <name evidence="3" type="primary">P0664F03.14</name>
</gene>
<accession>Q656D0</accession>
<evidence type="ECO:0000256" key="2">
    <source>
        <dbReference type="SAM" id="Phobius"/>
    </source>
</evidence>
<sequence length="129" mass="13940">MAATAAQRQWRRRAVGGDGRALATPVLDGDGLRGGDCAQPRRPPTAVAVPHISGGRGGLRCGRRRRWLEAAARPAHLPSTDGPPTPAPSLLASMDLQWWRAKILIIFGPSPNNIYIFCIYIIVLDLLVI</sequence>
<protein>
    <submittedName>
        <fullName evidence="3">Uncharacterized protein</fullName>
    </submittedName>
</protein>
<proteinExistence type="predicted"/>
<name>Q656D0_ORYSJ</name>
<feature type="transmembrane region" description="Helical" evidence="2">
    <location>
        <begin position="103"/>
        <end position="123"/>
    </location>
</feature>
<evidence type="ECO:0000313" key="4">
    <source>
        <dbReference type="Proteomes" id="UP000000763"/>
    </source>
</evidence>
<keyword evidence="2" id="KW-1133">Transmembrane helix</keyword>